<protein>
    <submittedName>
        <fullName evidence="1">Uncharacterized protein</fullName>
    </submittedName>
</protein>
<name>A0A4Y2HSP5_ARAVE</name>
<organism evidence="1 2">
    <name type="scientific">Araneus ventricosus</name>
    <name type="common">Orbweaver spider</name>
    <name type="synonym">Epeira ventricosa</name>
    <dbReference type="NCBI Taxonomy" id="182803"/>
    <lineage>
        <taxon>Eukaryota</taxon>
        <taxon>Metazoa</taxon>
        <taxon>Ecdysozoa</taxon>
        <taxon>Arthropoda</taxon>
        <taxon>Chelicerata</taxon>
        <taxon>Arachnida</taxon>
        <taxon>Araneae</taxon>
        <taxon>Araneomorphae</taxon>
        <taxon>Entelegynae</taxon>
        <taxon>Araneoidea</taxon>
        <taxon>Araneidae</taxon>
        <taxon>Araneus</taxon>
    </lineage>
</organism>
<dbReference type="EMBL" id="BGPR01002134">
    <property type="protein sequence ID" value="GBM68320.1"/>
    <property type="molecule type" value="Genomic_DNA"/>
</dbReference>
<evidence type="ECO:0000313" key="1">
    <source>
        <dbReference type="EMBL" id="GBM68320.1"/>
    </source>
</evidence>
<comment type="caution">
    <text evidence="1">The sequence shown here is derived from an EMBL/GenBank/DDBJ whole genome shotgun (WGS) entry which is preliminary data.</text>
</comment>
<proteinExistence type="predicted"/>
<sequence>MIALYFDGRRDETTSKEIVNGKSVRITIQEVHISLVEQPNSTYFGHVTPDSGSGKDIVSSILKFMKEMMRQVLKLLVLMVPQQILEPLMDQFHCSKML</sequence>
<dbReference type="AlphaFoldDB" id="A0A4Y2HSP5"/>
<dbReference type="Proteomes" id="UP000499080">
    <property type="component" value="Unassembled WGS sequence"/>
</dbReference>
<evidence type="ECO:0000313" key="2">
    <source>
        <dbReference type="Proteomes" id="UP000499080"/>
    </source>
</evidence>
<dbReference type="OrthoDB" id="6617942at2759"/>
<gene>
    <name evidence="1" type="ORF">AVEN_247074_1</name>
</gene>
<reference evidence="1 2" key="1">
    <citation type="journal article" date="2019" name="Sci. Rep.">
        <title>Orb-weaving spider Araneus ventricosus genome elucidates the spidroin gene catalogue.</title>
        <authorList>
            <person name="Kono N."/>
            <person name="Nakamura H."/>
            <person name="Ohtoshi R."/>
            <person name="Moran D.A.P."/>
            <person name="Shinohara A."/>
            <person name="Yoshida Y."/>
            <person name="Fujiwara M."/>
            <person name="Mori M."/>
            <person name="Tomita M."/>
            <person name="Arakawa K."/>
        </authorList>
    </citation>
    <scope>NUCLEOTIDE SEQUENCE [LARGE SCALE GENOMIC DNA]</scope>
</reference>
<keyword evidence="2" id="KW-1185">Reference proteome</keyword>
<accession>A0A4Y2HSP5</accession>